<evidence type="ECO:0000313" key="10">
    <source>
        <dbReference type="EMBL" id="CUO17100.1"/>
    </source>
</evidence>
<feature type="transmembrane region" description="Helical" evidence="9">
    <location>
        <begin position="309"/>
        <end position="330"/>
    </location>
</feature>
<evidence type="ECO:0000256" key="6">
    <source>
        <dbReference type="ARBA" id="ARBA00023136"/>
    </source>
</evidence>
<feature type="region of interest" description="Disordered" evidence="8">
    <location>
        <begin position="372"/>
        <end position="399"/>
    </location>
</feature>
<dbReference type="InterPro" id="IPR018480">
    <property type="entry name" value="PNAcMuramoyl-5peptid_Trfase_CS"/>
</dbReference>
<keyword evidence="3 10" id="KW-0808">Transferase</keyword>
<feature type="binding site" evidence="7">
    <location>
        <position position="172"/>
    </location>
    <ligand>
        <name>Mg(2+)</name>
        <dbReference type="ChEBI" id="CHEBI:18420"/>
    </ligand>
</feature>
<feature type="transmembrane region" description="Helical" evidence="9">
    <location>
        <begin position="228"/>
        <end position="248"/>
    </location>
</feature>
<dbReference type="PANTHER" id="PTHR22926">
    <property type="entry name" value="PHOSPHO-N-ACETYLMURAMOYL-PENTAPEPTIDE-TRANSFERASE"/>
    <property type="match status" value="1"/>
</dbReference>
<feature type="transmembrane region" description="Helical" evidence="9">
    <location>
        <begin position="121"/>
        <end position="142"/>
    </location>
</feature>
<dbReference type="CDD" id="cd06853">
    <property type="entry name" value="GT_WecA_like"/>
    <property type="match status" value="1"/>
</dbReference>
<dbReference type="GO" id="GO:0009103">
    <property type="term" value="P:lipopolysaccharide biosynthetic process"/>
    <property type="evidence" value="ECO:0007669"/>
    <property type="project" value="TreeGrafter"/>
</dbReference>
<evidence type="ECO:0000256" key="4">
    <source>
        <dbReference type="ARBA" id="ARBA00022692"/>
    </source>
</evidence>
<dbReference type="GO" id="GO:0005886">
    <property type="term" value="C:plasma membrane"/>
    <property type="evidence" value="ECO:0007669"/>
    <property type="project" value="UniProtKB-SubCell"/>
</dbReference>
<organism evidence="10 11">
    <name type="scientific">Collinsella aerofaciens</name>
    <dbReference type="NCBI Taxonomy" id="74426"/>
    <lineage>
        <taxon>Bacteria</taxon>
        <taxon>Bacillati</taxon>
        <taxon>Actinomycetota</taxon>
        <taxon>Coriobacteriia</taxon>
        <taxon>Coriobacteriales</taxon>
        <taxon>Coriobacteriaceae</taxon>
        <taxon>Collinsella</taxon>
    </lineage>
</organism>
<gene>
    <name evidence="10" type="primary">wecA</name>
    <name evidence="10" type="ORF">ERS852381_01155</name>
</gene>
<dbReference type="PROSITE" id="PS01348">
    <property type="entry name" value="MRAY_2"/>
    <property type="match status" value="1"/>
</dbReference>
<protein>
    <submittedName>
        <fullName evidence="10">Undecaprenyl-phosphate alpha-N-acetylglucosaminyl 1-phosphate transferase</fullName>
        <ecNumber evidence="10">2.7.8.33</ecNumber>
    </submittedName>
</protein>
<dbReference type="EC" id="2.7.8.33" evidence="10"/>
<feature type="transmembrane region" description="Helical" evidence="9">
    <location>
        <begin position="91"/>
        <end position="109"/>
    </location>
</feature>
<dbReference type="PANTHER" id="PTHR22926:SF3">
    <property type="entry name" value="UNDECAPRENYL-PHOSPHATE ALPHA-N-ACETYLGLUCOSAMINYL 1-PHOSPHATE TRANSFERASE"/>
    <property type="match status" value="1"/>
</dbReference>
<dbReference type="AlphaFoldDB" id="A0A174CZ77"/>
<dbReference type="GO" id="GO:0046872">
    <property type="term" value="F:metal ion binding"/>
    <property type="evidence" value="ECO:0007669"/>
    <property type="project" value="UniProtKB-KW"/>
</dbReference>
<dbReference type="RefSeq" id="WP_055286520.1">
    <property type="nucleotide sequence ID" value="NZ_CYYP01000009.1"/>
</dbReference>
<accession>A0A174CZ77</accession>
<keyword evidence="4 9" id="KW-0812">Transmembrane</keyword>
<feature type="transmembrane region" description="Helical" evidence="9">
    <location>
        <begin position="154"/>
        <end position="173"/>
    </location>
</feature>
<evidence type="ECO:0000256" key="8">
    <source>
        <dbReference type="SAM" id="MobiDB-lite"/>
    </source>
</evidence>
<dbReference type="Pfam" id="PF00953">
    <property type="entry name" value="Glycos_transf_4"/>
    <property type="match status" value="1"/>
</dbReference>
<dbReference type="GO" id="GO:0044038">
    <property type="term" value="P:cell wall macromolecule biosynthetic process"/>
    <property type="evidence" value="ECO:0007669"/>
    <property type="project" value="TreeGrafter"/>
</dbReference>
<evidence type="ECO:0000256" key="7">
    <source>
        <dbReference type="PIRSR" id="PIRSR600715-1"/>
    </source>
</evidence>
<proteinExistence type="predicted"/>
<dbReference type="Proteomes" id="UP000095468">
    <property type="component" value="Unassembled WGS sequence"/>
</dbReference>
<comment type="subcellular location">
    <subcellularLocation>
        <location evidence="1">Cell membrane</location>
        <topology evidence="1">Multi-pass membrane protein</topology>
    </subcellularLocation>
</comment>
<keyword evidence="6 9" id="KW-0472">Membrane</keyword>
<evidence type="ECO:0000256" key="2">
    <source>
        <dbReference type="ARBA" id="ARBA00022475"/>
    </source>
</evidence>
<feature type="binding site" evidence="7">
    <location>
        <position position="232"/>
    </location>
    <ligand>
        <name>Mg(2+)</name>
        <dbReference type="ChEBI" id="CHEBI:18420"/>
    </ligand>
</feature>
<evidence type="ECO:0000313" key="11">
    <source>
        <dbReference type="Proteomes" id="UP000095468"/>
    </source>
</evidence>
<evidence type="ECO:0000256" key="1">
    <source>
        <dbReference type="ARBA" id="ARBA00004651"/>
    </source>
</evidence>
<dbReference type="GO" id="GO:0071555">
    <property type="term" value="P:cell wall organization"/>
    <property type="evidence" value="ECO:0007669"/>
    <property type="project" value="TreeGrafter"/>
</dbReference>
<comment type="cofactor">
    <cofactor evidence="7">
        <name>Mg(2+)</name>
        <dbReference type="ChEBI" id="CHEBI:18420"/>
    </cofactor>
</comment>
<feature type="transmembrane region" description="Helical" evidence="9">
    <location>
        <begin position="180"/>
        <end position="198"/>
    </location>
</feature>
<dbReference type="EMBL" id="CYYP01000009">
    <property type="protein sequence ID" value="CUO17100.1"/>
    <property type="molecule type" value="Genomic_DNA"/>
</dbReference>
<feature type="transmembrane region" description="Helical" evidence="9">
    <location>
        <begin position="254"/>
        <end position="278"/>
    </location>
</feature>
<keyword evidence="2" id="KW-1003">Cell membrane</keyword>
<sequence length="399" mass="43191">MASSPSYIPYLCVAAAAFITTFLTVPLVKRLAIKLDAVDYPSKRRINTKPIPRLGGTAVFLGLVVACTVQILGTWYLGWPPVLVPHPRLHISYPMLALSFTVIFATGAIDDVFQLTPKQKLAGQVLAALIACIGGLKIGVIVNPFAPGEIMLGWLAYPITVIYLVAFTNIINLIDGLDGLATGICGIASFTMFSMAVLSGRIDAAALSIALFGACLAFLRYNFNPASIFLGDSGSLLLGFALGSISLLNVSRTAALTSLIIPLIVAGVPIIDTFSAIVRRKRAHISIGQADKGHIHHRLIQEGYNQKQAVLLIYAWCIMLSAGAAAINQVEVPMRVLIFTVLAIGSAAFAKHLHLFEPVLLHHYNKRTHEDELVTPDDPAFKQEKQAAEERKEERHHKL</sequence>
<feature type="compositionally biased region" description="Basic and acidic residues" evidence="8">
    <location>
        <begin position="379"/>
        <end position="393"/>
    </location>
</feature>
<evidence type="ECO:0000256" key="5">
    <source>
        <dbReference type="ARBA" id="ARBA00022989"/>
    </source>
</evidence>
<keyword evidence="7" id="KW-0460">Magnesium</keyword>
<evidence type="ECO:0000256" key="3">
    <source>
        <dbReference type="ARBA" id="ARBA00022679"/>
    </source>
</evidence>
<keyword evidence="5 9" id="KW-1133">Transmembrane helix</keyword>
<feature type="transmembrane region" description="Helical" evidence="9">
    <location>
        <begin position="6"/>
        <end position="28"/>
    </location>
</feature>
<dbReference type="InterPro" id="IPR000715">
    <property type="entry name" value="Glycosyl_transferase_4"/>
</dbReference>
<name>A0A174CZ77_9ACTN</name>
<evidence type="ECO:0000256" key="9">
    <source>
        <dbReference type="SAM" id="Phobius"/>
    </source>
</evidence>
<feature type="transmembrane region" description="Helical" evidence="9">
    <location>
        <begin position="336"/>
        <end position="356"/>
    </location>
</feature>
<reference evidence="10 11" key="1">
    <citation type="submission" date="2015-09" db="EMBL/GenBank/DDBJ databases">
        <authorList>
            <consortium name="Pathogen Informatics"/>
        </authorList>
    </citation>
    <scope>NUCLEOTIDE SEQUENCE [LARGE SCALE GENOMIC DNA]</scope>
    <source>
        <strain evidence="10 11">2789STDY5608823</strain>
    </source>
</reference>
<dbReference type="GO" id="GO:0036380">
    <property type="term" value="F:UDP-N-acetylglucosamine-undecaprenyl-phosphate N-acetylglucosaminephosphotransferase activity"/>
    <property type="evidence" value="ECO:0007669"/>
    <property type="project" value="UniProtKB-EC"/>
</dbReference>
<feature type="transmembrane region" description="Helical" evidence="9">
    <location>
        <begin position="204"/>
        <end position="221"/>
    </location>
</feature>
<keyword evidence="7" id="KW-0479">Metal-binding</keyword>
<feature type="transmembrane region" description="Helical" evidence="9">
    <location>
        <begin position="54"/>
        <end position="79"/>
    </location>
</feature>